<name>A0A9D4ZG05_ADICA</name>
<dbReference type="AlphaFoldDB" id="A0A9D4ZG05"/>
<evidence type="ECO:0000313" key="3">
    <source>
        <dbReference type="Proteomes" id="UP000886520"/>
    </source>
</evidence>
<dbReference type="EMBL" id="JABFUD020000010">
    <property type="protein sequence ID" value="KAI5074123.1"/>
    <property type="molecule type" value="Genomic_DNA"/>
</dbReference>
<dbReference type="Proteomes" id="UP000886520">
    <property type="component" value="Chromosome 10"/>
</dbReference>
<comment type="caution">
    <text evidence="2">The sequence shown here is derived from an EMBL/GenBank/DDBJ whole genome shotgun (WGS) entry which is preliminary data.</text>
</comment>
<protein>
    <submittedName>
        <fullName evidence="2">Uncharacterized protein</fullName>
    </submittedName>
</protein>
<organism evidence="2 3">
    <name type="scientific">Adiantum capillus-veneris</name>
    <name type="common">Maidenhair fern</name>
    <dbReference type="NCBI Taxonomy" id="13818"/>
    <lineage>
        <taxon>Eukaryota</taxon>
        <taxon>Viridiplantae</taxon>
        <taxon>Streptophyta</taxon>
        <taxon>Embryophyta</taxon>
        <taxon>Tracheophyta</taxon>
        <taxon>Polypodiopsida</taxon>
        <taxon>Polypodiidae</taxon>
        <taxon>Polypodiales</taxon>
        <taxon>Pteridineae</taxon>
        <taxon>Pteridaceae</taxon>
        <taxon>Vittarioideae</taxon>
        <taxon>Adiantum</taxon>
    </lineage>
</organism>
<proteinExistence type="predicted"/>
<evidence type="ECO:0000313" key="2">
    <source>
        <dbReference type="EMBL" id="KAI5074123.1"/>
    </source>
</evidence>
<evidence type="ECO:0000256" key="1">
    <source>
        <dbReference type="SAM" id="MobiDB-lite"/>
    </source>
</evidence>
<sequence>MPEQNLWLNLEEEVQQKARRPNIRLGKKLKVVHTSFEKEHSEQKKDERSNDDDDKELSNLK</sequence>
<reference evidence="2" key="1">
    <citation type="submission" date="2021-01" db="EMBL/GenBank/DDBJ databases">
        <title>Adiantum capillus-veneris genome.</title>
        <authorList>
            <person name="Fang Y."/>
            <person name="Liao Q."/>
        </authorList>
    </citation>
    <scope>NUCLEOTIDE SEQUENCE</scope>
    <source>
        <strain evidence="2">H3</strain>
        <tissue evidence="2">Leaf</tissue>
    </source>
</reference>
<keyword evidence="3" id="KW-1185">Reference proteome</keyword>
<gene>
    <name evidence="2" type="ORF">GOP47_0010084</name>
</gene>
<feature type="compositionally biased region" description="Basic and acidic residues" evidence="1">
    <location>
        <begin position="35"/>
        <end position="48"/>
    </location>
</feature>
<feature type="region of interest" description="Disordered" evidence="1">
    <location>
        <begin position="33"/>
        <end position="61"/>
    </location>
</feature>
<accession>A0A9D4ZG05</accession>